<dbReference type="STRING" id="565033.GACE_1904"/>
<dbReference type="HOGENOM" id="CLU_103669_2_1_2"/>
<dbReference type="EMBL" id="CP009552">
    <property type="protein sequence ID" value="AIY90930.1"/>
    <property type="molecule type" value="Genomic_DNA"/>
</dbReference>
<dbReference type="InterPro" id="IPR007170">
    <property type="entry name" value="SpoVG"/>
</dbReference>
<evidence type="ECO:0000313" key="4">
    <source>
        <dbReference type="EMBL" id="AIY90930.1"/>
    </source>
</evidence>
<dbReference type="GO" id="GO:0030435">
    <property type="term" value="P:sporulation resulting in formation of a cellular spore"/>
    <property type="evidence" value="ECO:0007669"/>
    <property type="project" value="InterPro"/>
</dbReference>
<evidence type="ECO:0000256" key="2">
    <source>
        <dbReference type="ARBA" id="ARBA00023210"/>
    </source>
</evidence>
<keyword evidence="1" id="KW-0132">Cell division</keyword>
<gene>
    <name evidence="4" type="ORF">GACE_1904</name>
</gene>
<dbReference type="GO" id="GO:0051301">
    <property type="term" value="P:cell division"/>
    <property type="evidence" value="ECO:0007669"/>
    <property type="project" value="UniProtKB-KW"/>
</dbReference>
<evidence type="ECO:0000256" key="3">
    <source>
        <dbReference type="ARBA" id="ARBA00023306"/>
    </source>
</evidence>
<dbReference type="KEGG" id="gac:GACE_1904"/>
<keyword evidence="3" id="KW-0131">Cell cycle</keyword>
<sequence length="85" mass="9438">MVEITEVRIYKSKGEGAVKAYASVSLDGEFVVKGLKVIEGENGLWVSMPSRKGKDGSYQDIFHPTSREARDKIVNAVMEAYNNLE</sequence>
<keyword evidence="2" id="KW-0717">Septation</keyword>
<reference evidence="4 5" key="1">
    <citation type="journal article" date="2015" name="Appl. Environ. Microbiol.">
        <title>The Geoglobus acetivorans genome: Fe(III) reduction, acetate utilization, autotrophic growth, and degradation of aromatic compounds in a hyperthermophilic archaeon.</title>
        <authorList>
            <person name="Mardanov A.V."/>
            <person name="Slododkina G.B."/>
            <person name="Slobodkin A.I."/>
            <person name="Beletsky A.V."/>
            <person name="Gavrilov S.N."/>
            <person name="Kublanov I.V."/>
            <person name="Bonch-Osmolovskaya E.A."/>
            <person name="Skryabin K.G."/>
            <person name="Ravin N.V."/>
        </authorList>
    </citation>
    <scope>NUCLEOTIDE SEQUENCE [LARGE SCALE GENOMIC DNA]</scope>
    <source>
        <strain evidence="4 5">SBH6</strain>
    </source>
</reference>
<dbReference type="AlphaFoldDB" id="A0A0A7GFS4"/>
<evidence type="ECO:0000256" key="1">
    <source>
        <dbReference type="ARBA" id="ARBA00022618"/>
    </source>
</evidence>
<dbReference type="PANTHER" id="PTHR38429">
    <property type="entry name" value="SEPTATION PROTEIN SPOVG-RELATED"/>
    <property type="match status" value="1"/>
</dbReference>
<dbReference type="Pfam" id="PF04026">
    <property type="entry name" value="SpoVG"/>
    <property type="match status" value="1"/>
</dbReference>
<dbReference type="Gene3D" id="3.30.1120.40">
    <property type="entry name" value="Stage V sporulation protein G"/>
    <property type="match status" value="1"/>
</dbReference>
<dbReference type="GeneID" id="24798478"/>
<protein>
    <recommendedName>
        <fullName evidence="6">Septation protein spoVG</fullName>
    </recommendedName>
</protein>
<evidence type="ECO:0008006" key="6">
    <source>
        <dbReference type="Google" id="ProtNLM"/>
    </source>
</evidence>
<evidence type="ECO:0000313" key="5">
    <source>
        <dbReference type="Proteomes" id="UP000030624"/>
    </source>
</evidence>
<name>A0A0A7GFS4_GEOAI</name>
<dbReference type="RefSeq" id="WP_048092970.1">
    <property type="nucleotide sequence ID" value="NZ_CP009552.1"/>
</dbReference>
<dbReference type="Proteomes" id="UP000030624">
    <property type="component" value="Chromosome"/>
</dbReference>
<accession>A0A0A7GFS4</accession>
<organism evidence="4 5">
    <name type="scientific">Geoglobus acetivorans</name>
    <dbReference type="NCBI Taxonomy" id="565033"/>
    <lineage>
        <taxon>Archaea</taxon>
        <taxon>Methanobacteriati</taxon>
        <taxon>Methanobacteriota</taxon>
        <taxon>Archaeoglobi</taxon>
        <taxon>Archaeoglobales</taxon>
        <taxon>Archaeoglobaceae</taxon>
        <taxon>Geoglobus</taxon>
    </lineage>
</organism>
<dbReference type="PANTHER" id="PTHR38429:SF1">
    <property type="entry name" value="SEPTATION PROTEIN SPOVG-RELATED"/>
    <property type="match status" value="1"/>
</dbReference>
<dbReference type="SUPFAM" id="SSF160537">
    <property type="entry name" value="SpoVG-like"/>
    <property type="match status" value="1"/>
</dbReference>
<dbReference type="eggNOG" id="arCOG10230">
    <property type="taxonomic scope" value="Archaea"/>
</dbReference>
<dbReference type="InterPro" id="IPR036751">
    <property type="entry name" value="SpoVG_sf"/>
</dbReference>
<proteinExistence type="predicted"/>